<evidence type="ECO:0000256" key="2">
    <source>
        <dbReference type="ARBA" id="ARBA00010792"/>
    </source>
</evidence>
<keyword evidence="6 8" id="KW-0472">Membrane</keyword>
<evidence type="ECO:0000256" key="6">
    <source>
        <dbReference type="ARBA" id="ARBA00023136"/>
    </source>
</evidence>
<evidence type="ECO:0000256" key="1">
    <source>
        <dbReference type="ARBA" id="ARBA00004651"/>
    </source>
</evidence>
<feature type="transmembrane region" description="Helical" evidence="8">
    <location>
        <begin position="163"/>
        <end position="186"/>
    </location>
</feature>
<dbReference type="EMBL" id="JADQDF010000001">
    <property type="protein sequence ID" value="MBW0127394.1"/>
    <property type="molecule type" value="Genomic_DNA"/>
</dbReference>
<evidence type="ECO:0000256" key="5">
    <source>
        <dbReference type="ARBA" id="ARBA00022989"/>
    </source>
</evidence>
<feature type="transmembrane region" description="Helical" evidence="8">
    <location>
        <begin position="135"/>
        <end position="157"/>
    </location>
</feature>
<dbReference type="InterPro" id="IPR032816">
    <property type="entry name" value="VTT_dom"/>
</dbReference>
<reference evidence="10 11" key="1">
    <citation type="submission" date="2020-11" db="EMBL/GenBank/DDBJ databases">
        <title>Pseudonocardia abyssalis sp. nov. and Pseudonocardia oceani sp. nov., description and phylogenomic analysis of two novel actinomycetes isolated from the deep Southern Ocean.</title>
        <authorList>
            <person name="Parra J."/>
        </authorList>
    </citation>
    <scope>NUCLEOTIDE SEQUENCE [LARGE SCALE GENOMIC DNA]</scope>
    <source>
        <strain evidence="11">KRD185</strain>
    </source>
</reference>
<evidence type="ECO:0000256" key="7">
    <source>
        <dbReference type="SAM" id="MobiDB-lite"/>
    </source>
</evidence>
<keyword evidence="3" id="KW-1003">Cell membrane</keyword>
<keyword evidence="4 8" id="KW-0812">Transmembrane</keyword>
<name>A0ABS6U669_9PSEU</name>
<dbReference type="InterPro" id="IPR051311">
    <property type="entry name" value="DedA_domain"/>
</dbReference>
<evidence type="ECO:0000259" key="9">
    <source>
        <dbReference type="Pfam" id="PF09335"/>
    </source>
</evidence>
<feature type="transmembrane region" description="Helical" evidence="8">
    <location>
        <begin position="52"/>
        <end position="74"/>
    </location>
</feature>
<gene>
    <name evidence="10" type="ORF">I4I82_06815</name>
</gene>
<comment type="caution">
    <text evidence="10">The sequence shown here is derived from an EMBL/GenBank/DDBJ whole genome shotgun (WGS) entry which is preliminary data.</text>
</comment>
<evidence type="ECO:0000256" key="4">
    <source>
        <dbReference type="ARBA" id="ARBA00022692"/>
    </source>
</evidence>
<evidence type="ECO:0000256" key="3">
    <source>
        <dbReference type="ARBA" id="ARBA00022475"/>
    </source>
</evidence>
<dbReference type="Proteomes" id="UP000694300">
    <property type="component" value="Unassembled WGS sequence"/>
</dbReference>
<comment type="subcellular location">
    <subcellularLocation>
        <location evidence="1">Cell membrane</location>
        <topology evidence="1">Multi-pass membrane protein</topology>
    </subcellularLocation>
</comment>
<feature type="transmembrane region" description="Helical" evidence="8">
    <location>
        <begin position="12"/>
        <end position="32"/>
    </location>
</feature>
<dbReference type="Pfam" id="PF09335">
    <property type="entry name" value="VTT_dom"/>
    <property type="match status" value="1"/>
</dbReference>
<protein>
    <submittedName>
        <fullName evidence="10">VTT domain-containing protein</fullName>
    </submittedName>
</protein>
<evidence type="ECO:0000256" key="8">
    <source>
        <dbReference type="SAM" id="Phobius"/>
    </source>
</evidence>
<comment type="similarity">
    <text evidence="2">Belongs to the DedA family.</text>
</comment>
<keyword evidence="5 8" id="KW-1133">Transmembrane helix</keyword>
<keyword evidence="11" id="KW-1185">Reference proteome</keyword>
<accession>A0ABS6U669</accession>
<proteinExistence type="inferred from homology"/>
<feature type="region of interest" description="Disordered" evidence="7">
    <location>
        <begin position="196"/>
        <end position="217"/>
    </location>
</feature>
<dbReference type="PANTHER" id="PTHR42709:SF6">
    <property type="entry name" value="UNDECAPRENYL PHOSPHATE TRANSPORTER A"/>
    <property type="match status" value="1"/>
</dbReference>
<dbReference type="RefSeq" id="WP_218589459.1">
    <property type="nucleotide sequence ID" value="NZ_JADQDE010000059.1"/>
</dbReference>
<feature type="domain" description="VTT" evidence="9">
    <location>
        <begin position="33"/>
        <end position="155"/>
    </location>
</feature>
<evidence type="ECO:0000313" key="11">
    <source>
        <dbReference type="Proteomes" id="UP000694300"/>
    </source>
</evidence>
<sequence length="274" mass="28277">MDVVAWLQAVVHSAWLLPVLVLMIAADGPVPMLPSETLFMTAAAVAFTEGDAALLVGLFVAAVLGSVIGDLLVYGLGRTSHKLIAGSSEGHGSAWVRRHLLTRPGPVLIGARFVPGGRLVSTAAAGRFGLALHRFVGWSLASSAAWAVYMLVVGRILEPMTGGNPLLCVVGAAVLAAVTAGVFALARRVLRGRRRRDPDVDRPVSAEAPRSTDTGHSLQRIALAGDAALFRSPSSGSSPSVTGRAAVVGSTVSVERRAVADRRAPGAPVPHVGE</sequence>
<organism evidence="10 11">
    <name type="scientific">Pseudonocardia oceani</name>
    <dbReference type="NCBI Taxonomy" id="2792013"/>
    <lineage>
        <taxon>Bacteria</taxon>
        <taxon>Bacillati</taxon>
        <taxon>Actinomycetota</taxon>
        <taxon>Actinomycetes</taxon>
        <taxon>Pseudonocardiales</taxon>
        <taxon>Pseudonocardiaceae</taxon>
        <taxon>Pseudonocardia</taxon>
    </lineage>
</organism>
<dbReference type="PANTHER" id="PTHR42709">
    <property type="entry name" value="ALKALINE PHOSPHATASE LIKE PROTEIN"/>
    <property type="match status" value="1"/>
</dbReference>
<evidence type="ECO:0000313" key="10">
    <source>
        <dbReference type="EMBL" id="MBW0127394.1"/>
    </source>
</evidence>